<evidence type="ECO:0000313" key="1">
    <source>
        <dbReference type="EMBL" id="CUQ66005.1"/>
    </source>
</evidence>
<gene>
    <name evidence="1" type="ORF">NITINOP_1030</name>
</gene>
<organism evidence="1 2">
    <name type="scientific">Candidatus Nitrospira inopinata</name>
    <dbReference type="NCBI Taxonomy" id="1715989"/>
    <lineage>
        <taxon>Bacteria</taxon>
        <taxon>Pseudomonadati</taxon>
        <taxon>Nitrospirota</taxon>
        <taxon>Nitrospiria</taxon>
        <taxon>Nitrospirales</taxon>
        <taxon>Nitrospiraceae</taxon>
        <taxon>Nitrospira</taxon>
    </lineage>
</organism>
<sequence>MCHDYRWDSDLKKKGLRQQISLIC</sequence>
<dbReference type="AlphaFoldDB" id="A0A0S4KPT0"/>
<reference evidence="2" key="1">
    <citation type="submission" date="2015-09" db="EMBL/GenBank/DDBJ databases">
        <authorList>
            <person name="Daims H."/>
        </authorList>
    </citation>
    <scope>NUCLEOTIDE SEQUENCE [LARGE SCALE GENOMIC DNA]</scope>
</reference>
<dbReference type="KEGG" id="nio:NITINOP_1030"/>
<accession>A0A0S4KPT0</accession>
<dbReference type="EMBL" id="LN885086">
    <property type="protein sequence ID" value="CUQ66005.1"/>
    <property type="molecule type" value="Genomic_DNA"/>
</dbReference>
<evidence type="ECO:0000313" key="2">
    <source>
        <dbReference type="Proteomes" id="UP000066284"/>
    </source>
</evidence>
<dbReference type="Proteomes" id="UP000066284">
    <property type="component" value="Chromosome 1"/>
</dbReference>
<name>A0A0S4KPT0_9BACT</name>
<keyword evidence="2" id="KW-1185">Reference proteome</keyword>
<protein>
    <submittedName>
        <fullName evidence="1">Uncharacterized protein</fullName>
    </submittedName>
</protein>
<proteinExistence type="predicted"/>